<evidence type="ECO:0000313" key="6">
    <source>
        <dbReference type="Proteomes" id="UP000596661"/>
    </source>
</evidence>
<dbReference type="SMART" id="SM00318">
    <property type="entry name" value="SNc"/>
    <property type="match status" value="1"/>
</dbReference>
<keyword evidence="1" id="KW-0540">Nuclease</keyword>
<dbReference type="InterPro" id="IPR035437">
    <property type="entry name" value="SNase_OB-fold_sf"/>
</dbReference>
<dbReference type="PANTHER" id="PTHR12302">
    <property type="entry name" value="EBNA2 BINDING PROTEIN P100"/>
    <property type="match status" value="1"/>
</dbReference>
<reference evidence="5" key="2">
    <citation type="submission" date="2021-03" db="UniProtKB">
        <authorList>
            <consortium name="EnsemblPlants"/>
        </authorList>
    </citation>
    <scope>IDENTIFICATION</scope>
</reference>
<sequence>MGNALRFLYRNCCKPTTADDDSFPPHGVSAGGLSALASDLFHFDITSQVPEGLSKQVHSSKMLKLNGYQSTNTFIFVNNQSLLSLRLLEAWREAKPPPKTAKEAALLIIKTLNKVQKSDIEGLLRFYGLSIPDDTVVEFSAELPTTLPEGVQFAMQTLPVDPRAVQDGDSVTVYVSTEDPRESVSIPPQVNLFAGKRLKARSRNDNGKAKELHDKIINSGYRVLKIDDKEILARKYRIRLRGIDAPEHKMPYGDEAKDELTKLVQGKCLSIFVYEEDQYGRTVGDIYCNGIFVQEVMLKKGWAWHYVTYDKRPQLARWEKEARAKKVGLWASPNPEKPWIWRRNNPRTDV</sequence>
<dbReference type="PROSITE" id="PS50830">
    <property type="entry name" value="TNASE_3"/>
    <property type="match status" value="1"/>
</dbReference>
<dbReference type="SUPFAM" id="SSF50199">
    <property type="entry name" value="Staphylococcal nuclease"/>
    <property type="match status" value="1"/>
</dbReference>
<dbReference type="EMBL" id="UZAU01000728">
    <property type="status" value="NOT_ANNOTATED_CDS"/>
    <property type="molecule type" value="Genomic_DNA"/>
</dbReference>
<dbReference type="GO" id="GO:0005737">
    <property type="term" value="C:cytoplasm"/>
    <property type="evidence" value="ECO:0007669"/>
    <property type="project" value="TreeGrafter"/>
</dbReference>
<dbReference type="GO" id="GO:0004519">
    <property type="term" value="F:endonuclease activity"/>
    <property type="evidence" value="ECO:0007669"/>
    <property type="project" value="UniProtKB-KW"/>
</dbReference>
<name>A0A803QGS0_CANSA</name>
<feature type="domain" description="TNase-like" evidence="4">
    <location>
        <begin position="165"/>
        <end position="332"/>
    </location>
</feature>
<dbReference type="AlphaFoldDB" id="A0A803QGS0"/>
<evidence type="ECO:0000313" key="5">
    <source>
        <dbReference type="EnsemblPlants" id="cds.evm.model.09.599"/>
    </source>
</evidence>
<keyword evidence="3" id="KW-0378">Hydrolase</keyword>
<dbReference type="OMA" id="HEMKADA"/>
<evidence type="ECO:0000259" key="4">
    <source>
        <dbReference type="PROSITE" id="PS50830"/>
    </source>
</evidence>
<proteinExistence type="predicted"/>
<dbReference type="EnsemblPlants" id="evm.model.09.599">
    <property type="protein sequence ID" value="cds.evm.model.09.599"/>
    <property type="gene ID" value="evm.TU.09.599"/>
</dbReference>
<dbReference type="Pfam" id="PF00565">
    <property type="entry name" value="SNase"/>
    <property type="match status" value="1"/>
</dbReference>
<evidence type="ECO:0000256" key="3">
    <source>
        <dbReference type="ARBA" id="ARBA00022801"/>
    </source>
</evidence>
<dbReference type="Gene3D" id="2.40.50.90">
    <property type="match status" value="1"/>
</dbReference>
<keyword evidence="6" id="KW-1185">Reference proteome</keyword>
<protein>
    <recommendedName>
        <fullName evidence="4">TNase-like domain-containing protein</fullName>
    </recommendedName>
</protein>
<dbReference type="GO" id="GO:0016787">
    <property type="term" value="F:hydrolase activity"/>
    <property type="evidence" value="ECO:0007669"/>
    <property type="project" value="UniProtKB-KW"/>
</dbReference>
<evidence type="ECO:0000256" key="1">
    <source>
        <dbReference type="ARBA" id="ARBA00022722"/>
    </source>
</evidence>
<evidence type="ECO:0000256" key="2">
    <source>
        <dbReference type="ARBA" id="ARBA00022759"/>
    </source>
</evidence>
<accession>A0A803QGS0</accession>
<dbReference type="InterPro" id="IPR016071">
    <property type="entry name" value="Staphylococal_nuclease_OB-fold"/>
</dbReference>
<keyword evidence="2" id="KW-0255">Endonuclease</keyword>
<dbReference type="PANTHER" id="PTHR12302:SF3">
    <property type="entry name" value="SERINE_THREONINE-PROTEIN KINASE 31"/>
    <property type="match status" value="1"/>
</dbReference>
<dbReference type="Proteomes" id="UP000596661">
    <property type="component" value="Chromosome 9"/>
</dbReference>
<reference evidence="5" key="1">
    <citation type="submission" date="2018-11" db="EMBL/GenBank/DDBJ databases">
        <authorList>
            <person name="Grassa J C."/>
        </authorList>
    </citation>
    <scope>NUCLEOTIDE SEQUENCE [LARGE SCALE GENOMIC DNA]</scope>
</reference>
<organism evidence="5 6">
    <name type="scientific">Cannabis sativa</name>
    <name type="common">Hemp</name>
    <name type="synonym">Marijuana</name>
    <dbReference type="NCBI Taxonomy" id="3483"/>
    <lineage>
        <taxon>Eukaryota</taxon>
        <taxon>Viridiplantae</taxon>
        <taxon>Streptophyta</taxon>
        <taxon>Embryophyta</taxon>
        <taxon>Tracheophyta</taxon>
        <taxon>Spermatophyta</taxon>
        <taxon>Magnoliopsida</taxon>
        <taxon>eudicotyledons</taxon>
        <taxon>Gunneridae</taxon>
        <taxon>Pentapetalae</taxon>
        <taxon>rosids</taxon>
        <taxon>fabids</taxon>
        <taxon>Rosales</taxon>
        <taxon>Cannabaceae</taxon>
        <taxon>Cannabis</taxon>
    </lineage>
</organism>
<dbReference type="Gramene" id="evm.model.09.599">
    <property type="protein sequence ID" value="cds.evm.model.09.599"/>
    <property type="gene ID" value="evm.TU.09.599"/>
</dbReference>